<feature type="domain" description="SH3" evidence="26">
    <location>
        <begin position="401"/>
        <end position="462"/>
    </location>
</feature>
<dbReference type="Pfam" id="PF13923">
    <property type="entry name" value="zf-C3HC4_2"/>
    <property type="match status" value="1"/>
</dbReference>
<dbReference type="FunFam" id="3.30.40.10:FF:000077">
    <property type="entry name" value="E3 ubiquitin-protein ligase SH3RF1 isoform X1"/>
    <property type="match status" value="1"/>
</dbReference>
<dbReference type="InterPro" id="IPR013083">
    <property type="entry name" value="Znf_RING/FYVE/PHD"/>
</dbReference>
<evidence type="ECO:0000256" key="15">
    <source>
        <dbReference type="ARBA" id="ARBA00023242"/>
    </source>
</evidence>
<comment type="function">
    <text evidence="17">Has E3 ubiquitin-protein ligase activity. Acts as an anti-apoptotic regulator of the JNK pathway by ubiquitinating and promoting the degradation of SH3RF1, a scaffold protein that is required for pro-apoptotic JNK activation. Facilitates TNF-alpha-mediated recruitment of adapter proteins TRADD and RIPK1 to TNFRSF1A and regulates PAK4 protein stability via inhibition of its ubiquitin-mediated proteasomal degradation. Inhibits PPP1CA phosphatase activity.</text>
</comment>
<evidence type="ECO:0000259" key="26">
    <source>
        <dbReference type="PROSITE" id="PS50002"/>
    </source>
</evidence>
<evidence type="ECO:0000256" key="2">
    <source>
        <dbReference type="ARBA" id="ARBA00004123"/>
    </source>
</evidence>
<evidence type="ECO:0000256" key="8">
    <source>
        <dbReference type="ARBA" id="ARBA00022679"/>
    </source>
</evidence>
<evidence type="ECO:0000259" key="27">
    <source>
        <dbReference type="PROSITE" id="PS50089"/>
    </source>
</evidence>
<dbReference type="SUPFAM" id="SSF57850">
    <property type="entry name" value="RING/U-box"/>
    <property type="match status" value="1"/>
</dbReference>
<dbReference type="GO" id="GO:0046330">
    <property type="term" value="P:positive regulation of JNK cascade"/>
    <property type="evidence" value="ECO:0007669"/>
    <property type="project" value="TreeGrafter"/>
</dbReference>
<evidence type="ECO:0000256" key="18">
    <source>
        <dbReference type="ARBA" id="ARBA00069652"/>
    </source>
</evidence>
<evidence type="ECO:0000256" key="11">
    <source>
        <dbReference type="ARBA" id="ARBA00022771"/>
    </source>
</evidence>
<dbReference type="InterPro" id="IPR017907">
    <property type="entry name" value="Znf_RING_CS"/>
</dbReference>
<evidence type="ECO:0000256" key="1">
    <source>
        <dbReference type="ARBA" id="ARBA00000900"/>
    </source>
</evidence>
<proteinExistence type="inferred from homology"/>
<dbReference type="STRING" id="8496.A0A151M6R1"/>
<evidence type="ECO:0000256" key="23">
    <source>
        <dbReference type="PROSITE-ProRule" id="PRU00175"/>
    </source>
</evidence>
<evidence type="ECO:0000256" key="9">
    <source>
        <dbReference type="ARBA" id="ARBA00022723"/>
    </source>
</evidence>
<feature type="domain" description="RING-type" evidence="27">
    <location>
        <begin position="30"/>
        <end position="71"/>
    </location>
</feature>
<dbReference type="SUPFAM" id="SSF50044">
    <property type="entry name" value="SH3-domain"/>
    <property type="match status" value="3"/>
</dbReference>
<dbReference type="PROSITE" id="PS50089">
    <property type="entry name" value="ZF_RING_2"/>
    <property type="match status" value="1"/>
</dbReference>
<evidence type="ECO:0000256" key="6">
    <source>
        <dbReference type="ARBA" id="ARBA00022443"/>
    </source>
</evidence>
<evidence type="ECO:0000256" key="10">
    <source>
        <dbReference type="ARBA" id="ARBA00022737"/>
    </source>
</evidence>
<dbReference type="Proteomes" id="UP000050525">
    <property type="component" value="Unassembled WGS sequence"/>
</dbReference>
<keyword evidence="16" id="KW-0650">Protein phosphatase inhibitor</keyword>
<evidence type="ECO:0000256" key="14">
    <source>
        <dbReference type="ARBA" id="ARBA00022843"/>
    </source>
</evidence>
<dbReference type="GO" id="GO:0008270">
    <property type="term" value="F:zinc ion binding"/>
    <property type="evidence" value="ECO:0007669"/>
    <property type="project" value="UniProtKB-KW"/>
</dbReference>
<evidence type="ECO:0000256" key="13">
    <source>
        <dbReference type="ARBA" id="ARBA00022833"/>
    </source>
</evidence>
<evidence type="ECO:0000256" key="25">
    <source>
        <dbReference type="SAM" id="MobiDB-lite"/>
    </source>
</evidence>
<dbReference type="InterPro" id="IPR036028">
    <property type="entry name" value="SH3-like_dom_sf"/>
</dbReference>
<sequence>MYHVDFSGLAYNSSSPLKMDDLALLDLLECPVCFEKLDVTAKVLPCQHTFCKPCLQRILKSQKELRCPECRTLVSCSIEELPSNLLLIRLLDGVRCGQNVMRFGSLQRSGVLSSPASIRRVPRGLQLNQYRLAPTPRIHMEGVPRAKALYSYRGHNPGELRFNKGDIIMLLRQLDEDWYLGEINGVSGVFPTSSVQVIKHLPLPPPLCRALYNFDMRERNKSENKDCLTFHKGDIITVISKVDENWAEGKLGDKVGIFPILFVESNTTARQLLQTSKSHPSSQFKCASPLRMSSPKARVKESPTFRKVSESRRKSLRQFSITTALNTLNRIVHSPTDRQTLEISSPVLISSSNPTVITQSSEKMEFPYGTPVQVSASYYTAPGSLGHSTAIVTLPHLQQHISANMCVALHSYIAHGPDELELQKGEGVRVLGKYYDGWLRGMSLVTGRVGIFPSNYVAPLFRKSSNISDSRIPSLYASWTLSTSSLSSQGSISENGPRQSRPLKSALMPTPMTSPARNMAMPGTPGQSSLRRGRGNTRKNGSLQRPVQPGTPVHIAGSLRRASVAAVRPQAFQLYPPQGTLTGAAMAEAGARLNSSHDASPVLVARGTESQAPSACSSVILDAKDSPAKSEPPKPPASAPPSILVKPETSRNNSEKQVKTVRFQNYSPPPSKRHSSQSSPSLPRGKMEQRAAAEAAQPEANLMGPDTTALYSHRISSSPVHQRRTLHPKTSSLDLSIQAGQLTFPTKKNYSSFSEN</sequence>
<evidence type="ECO:0000256" key="21">
    <source>
        <dbReference type="ARBA" id="ARBA00082659"/>
    </source>
</evidence>
<dbReference type="CDD" id="cd11784">
    <property type="entry name" value="SH3_SH3RF2_3"/>
    <property type="match status" value="1"/>
</dbReference>
<dbReference type="SMART" id="SM00326">
    <property type="entry name" value="SH3"/>
    <property type="match status" value="3"/>
</dbReference>
<dbReference type="GO" id="GO:0005654">
    <property type="term" value="C:nucleoplasm"/>
    <property type="evidence" value="ECO:0007669"/>
    <property type="project" value="TreeGrafter"/>
</dbReference>
<keyword evidence="7" id="KW-0597">Phosphoprotein</keyword>
<keyword evidence="10" id="KW-0677">Repeat</keyword>
<feature type="domain" description="SH3" evidence="26">
    <location>
        <begin position="203"/>
        <end position="268"/>
    </location>
</feature>
<evidence type="ECO:0000313" key="29">
    <source>
        <dbReference type="Proteomes" id="UP000050525"/>
    </source>
</evidence>
<comment type="caution">
    <text evidence="28">The sequence shown here is derived from an EMBL/GenBank/DDBJ whole genome shotgun (WGS) entry which is preliminary data.</text>
</comment>
<keyword evidence="13" id="KW-0862">Zinc</keyword>
<keyword evidence="11 23" id="KW-0863">Zinc-finger</keyword>
<dbReference type="OrthoDB" id="2163411at2759"/>
<dbReference type="SMART" id="SM00184">
    <property type="entry name" value="RING"/>
    <property type="match status" value="1"/>
</dbReference>
<evidence type="ECO:0000256" key="24">
    <source>
        <dbReference type="PROSITE-ProRule" id="PRU00192"/>
    </source>
</evidence>
<organism evidence="28 29">
    <name type="scientific">Alligator mississippiensis</name>
    <name type="common">American alligator</name>
    <dbReference type="NCBI Taxonomy" id="8496"/>
    <lineage>
        <taxon>Eukaryota</taxon>
        <taxon>Metazoa</taxon>
        <taxon>Chordata</taxon>
        <taxon>Craniata</taxon>
        <taxon>Vertebrata</taxon>
        <taxon>Euteleostomi</taxon>
        <taxon>Archelosauria</taxon>
        <taxon>Archosauria</taxon>
        <taxon>Crocodylia</taxon>
        <taxon>Alligatoridae</taxon>
        <taxon>Alligatorinae</taxon>
        <taxon>Alligator</taxon>
    </lineage>
</organism>
<reference evidence="28 29" key="1">
    <citation type="journal article" date="2012" name="Genome Biol.">
        <title>Sequencing three crocodilian genomes to illuminate the evolution of archosaurs and amniotes.</title>
        <authorList>
            <person name="St John J.A."/>
            <person name="Braun E.L."/>
            <person name="Isberg S.R."/>
            <person name="Miles L.G."/>
            <person name="Chong A.Y."/>
            <person name="Gongora J."/>
            <person name="Dalzell P."/>
            <person name="Moran C."/>
            <person name="Bed'hom B."/>
            <person name="Abzhanov A."/>
            <person name="Burgess S.C."/>
            <person name="Cooksey A.M."/>
            <person name="Castoe T.A."/>
            <person name="Crawford N.G."/>
            <person name="Densmore L.D."/>
            <person name="Drew J.C."/>
            <person name="Edwards S.V."/>
            <person name="Faircloth B.C."/>
            <person name="Fujita M.K."/>
            <person name="Greenwold M.J."/>
            <person name="Hoffmann F.G."/>
            <person name="Howard J.M."/>
            <person name="Iguchi T."/>
            <person name="Janes D.E."/>
            <person name="Khan S.Y."/>
            <person name="Kohno S."/>
            <person name="de Koning A.J."/>
            <person name="Lance S.L."/>
            <person name="McCarthy F.M."/>
            <person name="McCormack J.E."/>
            <person name="Merchant M.E."/>
            <person name="Peterson D.G."/>
            <person name="Pollock D.D."/>
            <person name="Pourmand N."/>
            <person name="Raney B.J."/>
            <person name="Roessler K.A."/>
            <person name="Sanford J.R."/>
            <person name="Sawyer R.H."/>
            <person name="Schmidt C.J."/>
            <person name="Triplett E.W."/>
            <person name="Tuberville T.D."/>
            <person name="Venegas-Anaya M."/>
            <person name="Howard J.T."/>
            <person name="Jarvis E.D."/>
            <person name="Guillette L.J.Jr."/>
            <person name="Glenn T.C."/>
            <person name="Green R.E."/>
            <person name="Ray D.A."/>
        </authorList>
    </citation>
    <scope>NUCLEOTIDE SEQUENCE [LARGE SCALE GENOMIC DNA]</scope>
    <source>
        <strain evidence="28">KSC_2009_1</strain>
    </source>
</reference>
<dbReference type="FunFam" id="2.30.30.40:FF:000173">
    <property type="entry name" value="E3 ubiquitin-protein ligase SH3RF2 isoform X1"/>
    <property type="match status" value="1"/>
</dbReference>
<dbReference type="GO" id="GO:0004864">
    <property type="term" value="F:protein phosphatase inhibitor activity"/>
    <property type="evidence" value="ECO:0007669"/>
    <property type="project" value="UniProtKB-KW"/>
</dbReference>
<dbReference type="InterPro" id="IPR035794">
    <property type="entry name" value="SH3RF2_SH3_2"/>
</dbReference>
<dbReference type="Gene3D" id="3.30.40.10">
    <property type="entry name" value="Zinc/RING finger domain, C3HC4 (zinc finger)"/>
    <property type="match status" value="1"/>
</dbReference>
<dbReference type="Pfam" id="PF00018">
    <property type="entry name" value="SH3_1"/>
    <property type="match status" value="1"/>
</dbReference>
<name>A0A151M6R1_ALLMI</name>
<dbReference type="FunFam" id="2.30.30.40:FF:000191">
    <property type="entry name" value="E3 ubiquitin-protein ligase SH3RF2 isoform X2"/>
    <property type="match status" value="1"/>
</dbReference>
<feature type="domain" description="SH3" evidence="26">
    <location>
        <begin position="141"/>
        <end position="200"/>
    </location>
</feature>
<dbReference type="eggNOG" id="KOG2177">
    <property type="taxonomic scope" value="Eukaryota"/>
</dbReference>
<dbReference type="PRINTS" id="PR00452">
    <property type="entry name" value="SH3DOMAIN"/>
</dbReference>
<dbReference type="EMBL" id="AKHW03006437">
    <property type="protein sequence ID" value="KYO20218.1"/>
    <property type="molecule type" value="Genomic_DNA"/>
</dbReference>
<evidence type="ECO:0000256" key="3">
    <source>
        <dbReference type="ARBA" id="ARBA00004906"/>
    </source>
</evidence>
<evidence type="ECO:0000256" key="20">
    <source>
        <dbReference type="ARBA" id="ARBA00080383"/>
    </source>
</evidence>
<keyword evidence="29" id="KW-1185">Reference proteome</keyword>
<keyword evidence="14" id="KW-0832">Ubl conjugation</keyword>
<comment type="catalytic activity">
    <reaction evidence="1">
        <text>S-ubiquitinyl-[E2 ubiquitin-conjugating enzyme]-L-cysteine + [acceptor protein]-L-lysine = [E2 ubiquitin-conjugating enzyme]-L-cysteine + N(6)-ubiquitinyl-[acceptor protein]-L-lysine.</text>
        <dbReference type="EC" id="2.3.2.27"/>
    </reaction>
</comment>
<feature type="region of interest" description="Disordered" evidence="25">
    <location>
        <begin position="624"/>
        <end position="734"/>
    </location>
</feature>
<dbReference type="InterPro" id="IPR050384">
    <property type="entry name" value="Endophilin_SH3RF"/>
</dbReference>
<keyword evidence="15" id="KW-0539">Nucleus</keyword>
<keyword evidence="12" id="KW-0833">Ubl conjugation pathway</keyword>
<dbReference type="FunFam" id="2.30.30.40:FF:000063">
    <property type="entry name" value="Putative E3 ubiquitin-protein ligase SH3RF1"/>
    <property type="match status" value="1"/>
</dbReference>
<dbReference type="AlphaFoldDB" id="A0A151M6R1"/>
<evidence type="ECO:0000256" key="7">
    <source>
        <dbReference type="ARBA" id="ARBA00022553"/>
    </source>
</evidence>
<dbReference type="PROSITE" id="PS50002">
    <property type="entry name" value="SH3"/>
    <property type="match status" value="3"/>
</dbReference>
<dbReference type="GO" id="GO:0008157">
    <property type="term" value="F:protein phosphatase 1 binding"/>
    <property type="evidence" value="ECO:0007669"/>
    <property type="project" value="TreeGrafter"/>
</dbReference>
<evidence type="ECO:0000256" key="19">
    <source>
        <dbReference type="ARBA" id="ARBA00080287"/>
    </source>
</evidence>
<dbReference type="Gene3D" id="2.30.30.40">
    <property type="entry name" value="SH3 Domains"/>
    <property type="match status" value="3"/>
</dbReference>
<dbReference type="InterPro" id="IPR028511">
    <property type="entry name" value="SH3RF2_RING-HC_Zfn"/>
</dbReference>
<dbReference type="Pfam" id="PF07653">
    <property type="entry name" value="SH3_2"/>
    <property type="match status" value="1"/>
</dbReference>
<evidence type="ECO:0000256" key="22">
    <source>
        <dbReference type="ARBA" id="ARBA00084054"/>
    </source>
</evidence>
<evidence type="ECO:0000313" key="28">
    <source>
        <dbReference type="EMBL" id="KYO20218.1"/>
    </source>
</evidence>
<evidence type="ECO:0000256" key="12">
    <source>
        <dbReference type="ARBA" id="ARBA00022786"/>
    </source>
</evidence>
<evidence type="ECO:0000256" key="5">
    <source>
        <dbReference type="ARBA" id="ARBA00012483"/>
    </source>
</evidence>
<dbReference type="PROSITE" id="PS00518">
    <property type="entry name" value="ZF_RING_1"/>
    <property type="match status" value="1"/>
</dbReference>
<dbReference type="InterPro" id="IPR001452">
    <property type="entry name" value="SH3_domain"/>
</dbReference>
<dbReference type="GO" id="GO:0043066">
    <property type="term" value="P:negative regulation of apoptotic process"/>
    <property type="evidence" value="ECO:0007669"/>
    <property type="project" value="UniProtKB-ARBA"/>
</dbReference>
<comment type="subcellular location">
    <subcellularLocation>
        <location evidence="2">Nucleus</location>
    </subcellularLocation>
</comment>
<feature type="region of interest" description="Disordered" evidence="25">
    <location>
        <begin position="486"/>
        <end position="553"/>
    </location>
</feature>
<dbReference type="CDD" id="cd16749">
    <property type="entry name" value="RING-HC_SH3RF2"/>
    <property type="match status" value="1"/>
</dbReference>
<dbReference type="PANTHER" id="PTHR14167">
    <property type="entry name" value="SH3 DOMAIN-CONTAINING"/>
    <property type="match status" value="1"/>
</dbReference>
<dbReference type="InterPro" id="IPR035822">
    <property type="entry name" value="SH3RF2_SH3_3"/>
</dbReference>
<keyword evidence="9" id="KW-0479">Metal-binding</keyword>
<comment type="pathway">
    <text evidence="3">Protein modification; protein ubiquitination.</text>
</comment>
<dbReference type="GO" id="GO:0061630">
    <property type="term" value="F:ubiquitin protein ligase activity"/>
    <property type="evidence" value="ECO:0007669"/>
    <property type="project" value="UniProtKB-EC"/>
</dbReference>
<gene>
    <name evidence="28" type="primary">SH3RF2</name>
    <name evidence="28" type="ORF">Y1Q_0010775</name>
</gene>
<keyword evidence="6 24" id="KW-0728">SH3 domain</keyword>
<dbReference type="EC" id="2.3.2.27" evidence="5"/>
<keyword evidence="8" id="KW-0808">Transferase</keyword>
<dbReference type="Pfam" id="PF14604">
    <property type="entry name" value="SH3_9"/>
    <property type="match status" value="1"/>
</dbReference>
<dbReference type="GO" id="GO:0032436">
    <property type="term" value="P:positive regulation of proteasomal ubiquitin-dependent protein catabolic process"/>
    <property type="evidence" value="ECO:0007669"/>
    <property type="project" value="TreeGrafter"/>
</dbReference>
<dbReference type="PRINTS" id="PR00499">
    <property type="entry name" value="P67PHOX"/>
</dbReference>
<evidence type="ECO:0000256" key="16">
    <source>
        <dbReference type="ARBA" id="ARBA00023272"/>
    </source>
</evidence>
<protein>
    <recommendedName>
        <fullName evidence="18">E3 ubiquitin-protein ligase SH3RF2</fullName>
        <ecNumber evidence="5">2.3.2.27</ecNumber>
    </recommendedName>
    <alternativeName>
        <fullName evidence="21">Protein phosphatase 1 regulatory subunit 39</fullName>
    </alternativeName>
    <alternativeName>
        <fullName evidence="20">RING finger protein 158</fullName>
    </alternativeName>
    <alternativeName>
        <fullName evidence="22">RING-type E3 ubiquitin transferase SH3RF2</fullName>
    </alternativeName>
    <alternativeName>
        <fullName evidence="19">SH3 domain-containing RING finger protein 2</fullName>
    </alternativeName>
</protein>
<dbReference type="CDD" id="cd11932">
    <property type="entry name" value="SH3_SH3RF2_2"/>
    <property type="match status" value="1"/>
</dbReference>
<dbReference type="InterPro" id="IPR001841">
    <property type="entry name" value="Znf_RING"/>
</dbReference>
<dbReference type="PANTHER" id="PTHR14167:SF60">
    <property type="entry name" value="E3 UBIQUITIN-PROTEIN LIGASE SH3RF2"/>
    <property type="match status" value="1"/>
</dbReference>
<accession>A0A151M6R1</accession>
<evidence type="ECO:0000256" key="4">
    <source>
        <dbReference type="ARBA" id="ARBA00008649"/>
    </source>
</evidence>
<dbReference type="KEGG" id="amj:102566387"/>
<comment type="similarity">
    <text evidence="4">Belongs to the SH3RF family.</text>
</comment>
<evidence type="ECO:0000256" key="17">
    <source>
        <dbReference type="ARBA" id="ARBA00056451"/>
    </source>
</evidence>
<dbReference type="GO" id="GO:0016567">
    <property type="term" value="P:protein ubiquitination"/>
    <property type="evidence" value="ECO:0007669"/>
    <property type="project" value="TreeGrafter"/>
</dbReference>